<dbReference type="PANTHER" id="PTHR45871:SF1">
    <property type="entry name" value="PHOSPHATIDYLINOSITOL N-ACETYLGLUCOSAMINYLTRANSFERASE SUBUNIT A"/>
    <property type="match status" value="1"/>
</dbReference>
<feature type="domain" description="Glycosyl transferase family 1" evidence="3">
    <location>
        <begin position="203"/>
        <end position="322"/>
    </location>
</feature>
<dbReference type="Pfam" id="PF13439">
    <property type="entry name" value="Glyco_transf_4"/>
    <property type="match status" value="1"/>
</dbReference>
<evidence type="ECO:0000256" key="1">
    <source>
        <dbReference type="ARBA" id="ARBA00022676"/>
    </source>
</evidence>
<dbReference type="Proteomes" id="UP000219947">
    <property type="component" value="Unassembled WGS sequence"/>
</dbReference>
<dbReference type="AlphaFoldDB" id="A0A2A8D5K1"/>
<evidence type="ECO:0000259" key="3">
    <source>
        <dbReference type="Pfam" id="PF00534"/>
    </source>
</evidence>
<sequence>MSTAKTLTVLWVVPVPDFGGVARHVLDVAQTGIPGYRLVVCAPEGKLTERLRELNIPVHAVPFGPSRGFRTSFASLAHVIEREKPTIVHSHLAYADVIAAAAVNSLKMRRLANRSLTVPTLITTEHGIAGDDAVYHGTSWRSKLMEQVHRVRLWGTNAAIAVSRSTAEQMRRKWGARRVSIIYNGVDAPRLRAAVHKHRVPTEPDAPRILSLSRLSPEKGIDVLIEAFAQLRTVYPKAHLEIAGEGDLADTLAQQVRQLHISDAVTFSGFVDPLEAMGRSDMVVQLSIWENCSYTLLDAKAAGLKTVATDVGGNPEILAPNELVNRRQNAFCDSVLEALMRNCEASAPSAWTWVTNAEMTAQIAELYTQTQKHQGLA</sequence>
<dbReference type="InterPro" id="IPR028098">
    <property type="entry name" value="Glyco_trans_4-like_N"/>
</dbReference>
<protein>
    <submittedName>
        <fullName evidence="5">Glycosyltransferase</fullName>
    </submittedName>
</protein>
<dbReference type="PANTHER" id="PTHR45871">
    <property type="entry name" value="N-ACETYLGLUCOSAMINYL-PHOSPHATIDYLINOSITOL BIOSYNTHETIC PROTEIN"/>
    <property type="match status" value="1"/>
</dbReference>
<dbReference type="RefSeq" id="WP_098042665.1">
    <property type="nucleotide sequence ID" value="NZ_PDEV01000002.1"/>
</dbReference>
<dbReference type="Gene3D" id="3.40.50.2000">
    <property type="entry name" value="Glycogen Phosphorylase B"/>
    <property type="match status" value="2"/>
</dbReference>
<evidence type="ECO:0000313" key="6">
    <source>
        <dbReference type="Proteomes" id="UP000219947"/>
    </source>
</evidence>
<organism evidence="5 6">
    <name type="scientific">Rothia dentocariosa</name>
    <dbReference type="NCBI Taxonomy" id="2047"/>
    <lineage>
        <taxon>Bacteria</taxon>
        <taxon>Bacillati</taxon>
        <taxon>Actinomycetota</taxon>
        <taxon>Actinomycetes</taxon>
        <taxon>Micrococcales</taxon>
        <taxon>Micrococcaceae</taxon>
        <taxon>Rothia</taxon>
    </lineage>
</organism>
<evidence type="ECO:0000259" key="4">
    <source>
        <dbReference type="Pfam" id="PF13439"/>
    </source>
</evidence>
<keyword evidence="2 5" id="KW-0808">Transferase</keyword>
<dbReference type="GO" id="GO:0016757">
    <property type="term" value="F:glycosyltransferase activity"/>
    <property type="evidence" value="ECO:0007669"/>
    <property type="project" value="UniProtKB-KW"/>
</dbReference>
<name>A0A2A8D5K1_9MICC</name>
<dbReference type="SUPFAM" id="SSF53756">
    <property type="entry name" value="UDP-Glycosyltransferase/glycogen phosphorylase"/>
    <property type="match status" value="1"/>
</dbReference>
<keyword evidence="1" id="KW-0328">Glycosyltransferase</keyword>
<dbReference type="Pfam" id="PF00534">
    <property type="entry name" value="Glycos_transf_1"/>
    <property type="match status" value="1"/>
</dbReference>
<feature type="domain" description="Glycosyltransferase subfamily 4-like N-terminal" evidence="4">
    <location>
        <begin position="18"/>
        <end position="188"/>
    </location>
</feature>
<dbReference type="EMBL" id="PDEV01000002">
    <property type="protein sequence ID" value="PEN16262.1"/>
    <property type="molecule type" value="Genomic_DNA"/>
</dbReference>
<dbReference type="InterPro" id="IPR001296">
    <property type="entry name" value="Glyco_trans_1"/>
</dbReference>
<dbReference type="CDD" id="cd03811">
    <property type="entry name" value="GT4_GT28_WabH-like"/>
    <property type="match status" value="1"/>
</dbReference>
<reference evidence="5" key="1">
    <citation type="submission" date="2017-10" db="EMBL/GenBank/DDBJ databases">
        <title>Kefir isolates.</title>
        <authorList>
            <person name="Kim Y."/>
            <person name="Blasche S."/>
        </authorList>
    </citation>
    <scope>NUCLEOTIDE SEQUENCE [LARGE SCALE GENOMIC DNA]</scope>
    <source>
        <strain evidence="5">OG2-2</strain>
    </source>
</reference>
<comment type="caution">
    <text evidence="5">The sequence shown here is derived from an EMBL/GenBank/DDBJ whole genome shotgun (WGS) entry which is preliminary data.</text>
</comment>
<gene>
    <name evidence="5" type="ORF">CRM92_06165</name>
</gene>
<evidence type="ECO:0000313" key="5">
    <source>
        <dbReference type="EMBL" id="PEN16262.1"/>
    </source>
</evidence>
<keyword evidence="6" id="KW-1185">Reference proteome</keyword>
<proteinExistence type="predicted"/>
<evidence type="ECO:0000256" key="2">
    <source>
        <dbReference type="ARBA" id="ARBA00022679"/>
    </source>
</evidence>
<accession>A0A2A8D5K1</accession>